<evidence type="ECO:0000313" key="3">
    <source>
        <dbReference type="Proteomes" id="UP000314985"/>
    </source>
</evidence>
<name>A0A4X1T100_PIG</name>
<proteinExistence type="predicted"/>
<dbReference type="AlphaFoldDB" id="A0A4X1T100"/>
<reference evidence="3" key="1">
    <citation type="submission" date="2017-08" db="EMBL/GenBank/DDBJ databases">
        <title>USMARCv1.0.</title>
        <authorList>
            <person name="Hannum G.I."/>
            <person name="Koren S."/>
            <person name="Schroeder S.G."/>
            <person name="Chin S.C."/>
            <person name="Nonneman D.J."/>
            <person name="Becker S.A."/>
            <person name="Rosen B.D."/>
            <person name="Bickhart D.M."/>
            <person name="Putnam N.H."/>
            <person name="Green R.E."/>
            <person name="Tuggle C.K."/>
            <person name="Liu H."/>
            <person name="Rohrer G.A."/>
            <person name="Warr A."/>
            <person name="Hall R."/>
            <person name="Kim K."/>
            <person name="Hume D.A."/>
            <person name="Talbot R."/>
            <person name="Chow W."/>
            <person name="Howe K."/>
            <person name="Schwartz A.S."/>
            <person name="Watson M."/>
            <person name="Archibald A.L."/>
            <person name="Phillippy A.M."/>
            <person name="Smith T.P.L."/>
        </authorList>
    </citation>
    <scope>NUCLEOTIDE SEQUENCE [LARGE SCALE GENOMIC DNA]</scope>
</reference>
<dbReference type="InterPro" id="IPR050169">
    <property type="entry name" value="Krueppel_C2H2_ZnF"/>
</dbReference>
<protein>
    <recommendedName>
        <fullName evidence="1">KRAB domain-containing protein</fullName>
    </recommendedName>
</protein>
<dbReference type="Proteomes" id="UP000314985">
    <property type="component" value="Unassembled WGS sequence"/>
</dbReference>
<evidence type="ECO:0000259" key="1">
    <source>
        <dbReference type="PROSITE" id="PS50805"/>
    </source>
</evidence>
<accession>A0A4X1T100</accession>
<dbReference type="InterPro" id="IPR036051">
    <property type="entry name" value="KRAB_dom_sf"/>
</dbReference>
<dbReference type="PANTHER" id="PTHR23232">
    <property type="entry name" value="KRAB DOMAIN C2H2 ZINC FINGER"/>
    <property type="match status" value="1"/>
</dbReference>
<dbReference type="InterPro" id="IPR001909">
    <property type="entry name" value="KRAB"/>
</dbReference>
<reference evidence="2" key="2">
    <citation type="submission" date="2025-08" db="UniProtKB">
        <authorList>
            <consortium name="Ensembl"/>
        </authorList>
    </citation>
    <scope>IDENTIFICATION</scope>
</reference>
<feature type="domain" description="KRAB" evidence="1">
    <location>
        <begin position="25"/>
        <end position="66"/>
    </location>
</feature>
<dbReference type="Ensembl" id="ENSSSCT00070010460.1">
    <property type="protein sequence ID" value="ENSSSCP00070008590.1"/>
    <property type="gene ID" value="ENSSSCG00070005530.1"/>
</dbReference>
<dbReference type="SMART" id="SM00349">
    <property type="entry name" value="KRAB"/>
    <property type="match status" value="1"/>
</dbReference>
<dbReference type="Pfam" id="PF01352">
    <property type="entry name" value="KRAB"/>
    <property type="match status" value="1"/>
</dbReference>
<dbReference type="CDD" id="cd07765">
    <property type="entry name" value="KRAB_A-box"/>
    <property type="match status" value="1"/>
</dbReference>
<organism evidence="2 3">
    <name type="scientific">Sus scrofa</name>
    <name type="common">Pig</name>
    <dbReference type="NCBI Taxonomy" id="9823"/>
    <lineage>
        <taxon>Eukaryota</taxon>
        <taxon>Metazoa</taxon>
        <taxon>Chordata</taxon>
        <taxon>Craniata</taxon>
        <taxon>Vertebrata</taxon>
        <taxon>Euteleostomi</taxon>
        <taxon>Mammalia</taxon>
        <taxon>Eutheria</taxon>
        <taxon>Laurasiatheria</taxon>
        <taxon>Artiodactyla</taxon>
        <taxon>Suina</taxon>
        <taxon>Suidae</taxon>
        <taxon>Sus</taxon>
    </lineage>
</organism>
<dbReference type="SUPFAM" id="SSF109640">
    <property type="entry name" value="KRAB domain (Kruppel-associated box)"/>
    <property type="match status" value="1"/>
</dbReference>
<sequence length="66" mass="7394">HHNHSNMGSVPQLGPTPQADLKELVSFEDVAVNFTWEEWWDLDDAPRALYGDVMLDISSSLVSPVE</sequence>
<dbReference type="PANTHER" id="PTHR23232:SF148">
    <property type="entry name" value="KRAB DOMAIN-CONTAINING PROTEIN"/>
    <property type="match status" value="1"/>
</dbReference>
<dbReference type="PROSITE" id="PS50805">
    <property type="entry name" value="KRAB"/>
    <property type="match status" value="1"/>
</dbReference>
<evidence type="ECO:0000313" key="2">
    <source>
        <dbReference type="Ensembl" id="ENSSSCP00070008590.1"/>
    </source>
</evidence>
<dbReference type="GO" id="GO:0006355">
    <property type="term" value="P:regulation of DNA-templated transcription"/>
    <property type="evidence" value="ECO:0007669"/>
    <property type="project" value="InterPro"/>
</dbReference>
<dbReference type="Gene3D" id="6.10.140.140">
    <property type="match status" value="1"/>
</dbReference>